<dbReference type="Pfam" id="PF00293">
    <property type="entry name" value="NUDIX"/>
    <property type="match status" value="1"/>
</dbReference>
<evidence type="ECO:0000256" key="4">
    <source>
        <dbReference type="ARBA" id="ARBA00022801"/>
    </source>
</evidence>
<keyword evidence="4" id="KW-0378">Hydrolase</keyword>
<dbReference type="InterPro" id="IPR045121">
    <property type="entry name" value="CoAse"/>
</dbReference>
<reference evidence="8 9" key="1">
    <citation type="submission" date="2020-08" db="EMBL/GenBank/DDBJ databases">
        <authorList>
            <person name="Hejnol A."/>
        </authorList>
    </citation>
    <scope>NUCLEOTIDE SEQUENCE [LARGE SCALE GENOMIC DNA]</scope>
</reference>
<dbReference type="PROSITE" id="PS00893">
    <property type="entry name" value="NUDIX_BOX"/>
    <property type="match status" value="1"/>
</dbReference>
<organism evidence="8 9">
    <name type="scientific">Dimorphilus gyrociliatus</name>
    <dbReference type="NCBI Taxonomy" id="2664684"/>
    <lineage>
        <taxon>Eukaryota</taxon>
        <taxon>Metazoa</taxon>
        <taxon>Spiralia</taxon>
        <taxon>Lophotrochozoa</taxon>
        <taxon>Annelida</taxon>
        <taxon>Polychaeta</taxon>
        <taxon>Polychaeta incertae sedis</taxon>
        <taxon>Dinophilidae</taxon>
        <taxon>Dimorphilus</taxon>
    </lineage>
</organism>
<gene>
    <name evidence="8" type="ORF">DGYR_LOCUS904</name>
</gene>
<keyword evidence="3" id="KW-0479">Metal-binding</keyword>
<dbReference type="InterPro" id="IPR015797">
    <property type="entry name" value="NUDIX_hydrolase-like_dom_sf"/>
</dbReference>
<dbReference type="GO" id="GO:0046872">
    <property type="term" value="F:metal ion binding"/>
    <property type="evidence" value="ECO:0007669"/>
    <property type="project" value="UniProtKB-KW"/>
</dbReference>
<dbReference type="Proteomes" id="UP000549394">
    <property type="component" value="Unassembled WGS sequence"/>
</dbReference>
<sequence length="263" mass="30366">MSTFVTQKRYFHPTVTKDYIRRVLRDNFQCEEFTLAGEKGKALRGLANSSCYAILIKMIEGHPHMLCTIRSSSVTLSKGWVVPAGGMIDDGETEIEAAKREAYEEIGLPMEDFDIIGGAKPLPMIFSTNKQTHFYLSWSIFGLVPDNFTPVINEEVEDYFYIPLYEFVDQLDSSHSITEVDYFYDQKVFYHNFKWTHKNKLYKISGAVGHIGLISAIAIYQRKKYVKFGPVIEVSRHNLKHVNDWFCYTTVNFLKKHMSPSKL</sequence>
<keyword evidence="6" id="KW-0464">Manganese</keyword>
<protein>
    <recommendedName>
        <fullName evidence="7">Nudix hydrolase domain-containing protein</fullName>
    </recommendedName>
</protein>
<keyword evidence="9" id="KW-1185">Reference proteome</keyword>
<dbReference type="Gene3D" id="3.90.79.10">
    <property type="entry name" value="Nucleoside Triphosphate Pyrophosphohydrolase"/>
    <property type="match status" value="1"/>
</dbReference>
<comment type="cofactor">
    <cofactor evidence="2">
        <name>Mg(2+)</name>
        <dbReference type="ChEBI" id="CHEBI:18420"/>
    </cofactor>
</comment>
<evidence type="ECO:0000259" key="7">
    <source>
        <dbReference type="PROSITE" id="PS51462"/>
    </source>
</evidence>
<evidence type="ECO:0000313" key="9">
    <source>
        <dbReference type="Proteomes" id="UP000549394"/>
    </source>
</evidence>
<dbReference type="InterPro" id="IPR020084">
    <property type="entry name" value="NUDIX_hydrolase_CS"/>
</dbReference>
<comment type="cofactor">
    <cofactor evidence="1">
        <name>Mn(2+)</name>
        <dbReference type="ChEBI" id="CHEBI:29035"/>
    </cofactor>
</comment>
<dbReference type="AlphaFoldDB" id="A0A7I8V7K2"/>
<accession>A0A7I8V7K2</accession>
<evidence type="ECO:0000256" key="2">
    <source>
        <dbReference type="ARBA" id="ARBA00001946"/>
    </source>
</evidence>
<evidence type="ECO:0000256" key="3">
    <source>
        <dbReference type="ARBA" id="ARBA00022723"/>
    </source>
</evidence>
<dbReference type="OrthoDB" id="206213at2759"/>
<evidence type="ECO:0000313" key="8">
    <source>
        <dbReference type="EMBL" id="CAD5111641.1"/>
    </source>
</evidence>
<evidence type="ECO:0000256" key="6">
    <source>
        <dbReference type="ARBA" id="ARBA00023211"/>
    </source>
</evidence>
<dbReference type="SUPFAM" id="SSF55811">
    <property type="entry name" value="Nudix"/>
    <property type="match status" value="1"/>
</dbReference>
<keyword evidence="5" id="KW-0460">Magnesium</keyword>
<dbReference type="EMBL" id="CAJFCJ010000002">
    <property type="protein sequence ID" value="CAD5111641.1"/>
    <property type="molecule type" value="Genomic_DNA"/>
</dbReference>
<dbReference type="GO" id="GO:0015938">
    <property type="term" value="P:coenzyme A catabolic process"/>
    <property type="evidence" value="ECO:0007669"/>
    <property type="project" value="TreeGrafter"/>
</dbReference>
<dbReference type="GO" id="GO:0010945">
    <property type="term" value="F:coenzyme A diphosphatase activity"/>
    <property type="evidence" value="ECO:0007669"/>
    <property type="project" value="InterPro"/>
</dbReference>
<dbReference type="PANTHER" id="PTHR12992:SF24">
    <property type="entry name" value="PEROXISOMAL COENZYME A DIPHOSPHATASE NUDT7"/>
    <property type="match status" value="1"/>
</dbReference>
<dbReference type="PANTHER" id="PTHR12992">
    <property type="entry name" value="NUDIX HYDROLASE"/>
    <property type="match status" value="1"/>
</dbReference>
<proteinExistence type="predicted"/>
<evidence type="ECO:0000256" key="1">
    <source>
        <dbReference type="ARBA" id="ARBA00001936"/>
    </source>
</evidence>
<feature type="domain" description="Nudix hydrolase" evidence="7">
    <location>
        <begin position="46"/>
        <end position="185"/>
    </location>
</feature>
<name>A0A7I8V7K2_9ANNE</name>
<dbReference type="InterPro" id="IPR000086">
    <property type="entry name" value="NUDIX_hydrolase_dom"/>
</dbReference>
<comment type="caution">
    <text evidence="8">The sequence shown here is derived from an EMBL/GenBank/DDBJ whole genome shotgun (WGS) entry which is preliminary data.</text>
</comment>
<dbReference type="PROSITE" id="PS51462">
    <property type="entry name" value="NUDIX"/>
    <property type="match status" value="1"/>
</dbReference>
<evidence type="ECO:0000256" key="5">
    <source>
        <dbReference type="ARBA" id="ARBA00022842"/>
    </source>
</evidence>